<dbReference type="VEuPathDB" id="ToxoDB:TGCAST_270150B"/>
<dbReference type="Proteomes" id="UP000284452">
    <property type="component" value="Unassembled WGS sequence"/>
</dbReference>
<sequence>MRHVLKPVCLFLSTDLAALMALVVALERQPTLGVAALFDLRKHIDSRVSGLTAAVGAADVAFAVEAESPMTAPPASASKLPLSLLPMLFVYLFSRPSSLTTSSTLLPRAASATPPSASSPSSTTFLSPLASSLRTLIPELLSPFLSPIDLAMLLAPLCTTEAPTACYAAYFPTVSSLPSVVRFVDAQPATSPRPTGAAHAQRLRETEGFASSSAASLGLAEAASQRFSGNVALIRRLCRAARQAVPYTPLALLRVATGHAVLHAQANQMVVLARAKTSQSSEHSESGDRREPGESLEWTLKAGTRGGGAGQAPEAAACADGIAADLALGHLPTLLRMLRLLEMDSDSRHLQRLLNVLLVADLSLLTPHRLLDLMEAFVAARTRLGPVLQRLLSWFADRVLRESSPSPCLLDCLLAEIALFAATLDFPHAAFQNAALARLGVLQASLQASCLRPAGSLHAASHRETARGDASAWRGDACAEAPDSVRLEIIPSEALRVQIRILLGLAPTTPVTQRLVDHFRFCVGLVADRVERARQQKEEVPVRDEELVSLYEIYLCLLLRGPSLLHLQESDPGDSRLIHFLLKDLPRLKWLERERSRSASFRLTEESRQLSAALRRRGLDAMKPVITGICFCHFASVSTSRDAASRGPTGVALLCVPEEETMASWTVEEGAPDESLLDSGDGGRLVTRKEEDPFSPNQRSREADETRNASWLEGVSGNVTPLVPFGESRRRIAHLKKAGWVVLPLFVTQWRQLRTDSERDEFLRSLTNLS</sequence>
<feature type="region of interest" description="Disordered" evidence="1">
    <location>
        <begin position="275"/>
        <end position="295"/>
    </location>
</feature>
<feature type="chain" id="PRO_5018664586" description="RAP domain-containing protein" evidence="2">
    <location>
        <begin position="26"/>
        <end position="770"/>
    </location>
</feature>
<dbReference type="EMBL" id="AHIV02000161">
    <property type="protein sequence ID" value="RQX75242.1"/>
    <property type="molecule type" value="Genomic_DNA"/>
</dbReference>
<dbReference type="AlphaFoldDB" id="A0A3R8AJ38"/>
<comment type="caution">
    <text evidence="3">The sequence shown here is derived from an EMBL/GenBank/DDBJ whole genome shotgun (WGS) entry which is preliminary data.</text>
</comment>
<feature type="region of interest" description="Disordered" evidence="1">
    <location>
        <begin position="670"/>
        <end position="709"/>
    </location>
</feature>
<accession>A0A3R8AJ38</accession>
<feature type="compositionally biased region" description="Basic and acidic residues" evidence="1">
    <location>
        <begin position="282"/>
        <end position="293"/>
    </location>
</feature>
<reference evidence="3 4" key="1">
    <citation type="submission" date="2017-10" db="EMBL/GenBank/DDBJ databases">
        <authorList>
            <person name="Sibley D."/>
            <person name="Venepally P."/>
            <person name="Karamycheva S."/>
            <person name="Hadjithomas M."/>
            <person name="Khan A."/>
            <person name="Brunk B."/>
            <person name="Roos D."/>
            <person name="Caler E."/>
            <person name="Lorenzi H."/>
        </authorList>
    </citation>
    <scope>NUCLEOTIDE SEQUENCE [LARGE SCALE GENOMIC DNA]</scope>
    <source>
        <strain evidence="3 4">CAST</strain>
    </source>
</reference>
<name>A0A3R8AJ38_TOXGO</name>
<organism evidence="3 4">
    <name type="scientific">Toxoplasma gondii CAST</name>
    <dbReference type="NCBI Taxonomy" id="943122"/>
    <lineage>
        <taxon>Eukaryota</taxon>
        <taxon>Sar</taxon>
        <taxon>Alveolata</taxon>
        <taxon>Apicomplexa</taxon>
        <taxon>Conoidasida</taxon>
        <taxon>Coccidia</taxon>
        <taxon>Eucoccidiorida</taxon>
        <taxon>Eimeriorina</taxon>
        <taxon>Sarcocystidae</taxon>
        <taxon>Toxoplasma</taxon>
    </lineage>
</organism>
<evidence type="ECO:0000256" key="2">
    <source>
        <dbReference type="SAM" id="SignalP"/>
    </source>
</evidence>
<evidence type="ECO:0000313" key="4">
    <source>
        <dbReference type="Proteomes" id="UP000284452"/>
    </source>
</evidence>
<keyword evidence="2" id="KW-0732">Signal</keyword>
<protein>
    <recommendedName>
        <fullName evidence="5">RAP domain-containing protein</fullName>
    </recommendedName>
</protein>
<gene>
    <name evidence="3" type="ORF">TGCAST_270150B</name>
</gene>
<feature type="signal peptide" evidence="2">
    <location>
        <begin position="1"/>
        <end position="25"/>
    </location>
</feature>
<evidence type="ECO:0000256" key="1">
    <source>
        <dbReference type="SAM" id="MobiDB-lite"/>
    </source>
</evidence>
<proteinExistence type="predicted"/>
<evidence type="ECO:0008006" key="5">
    <source>
        <dbReference type="Google" id="ProtNLM"/>
    </source>
</evidence>
<evidence type="ECO:0000313" key="3">
    <source>
        <dbReference type="EMBL" id="RQX75242.1"/>
    </source>
</evidence>